<dbReference type="PANTHER" id="PTHR40547:SF1">
    <property type="entry name" value="SLL0298 PROTEIN"/>
    <property type="match status" value="1"/>
</dbReference>
<evidence type="ECO:0000313" key="3">
    <source>
        <dbReference type="EMBL" id="PPK75926.1"/>
    </source>
</evidence>
<feature type="transmembrane region" description="Helical" evidence="1">
    <location>
        <begin position="136"/>
        <end position="159"/>
    </location>
</feature>
<dbReference type="RefSeq" id="WP_104428452.1">
    <property type="nucleotide sequence ID" value="NZ_PTIZ01000004.1"/>
</dbReference>
<dbReference type="AlphaFoldDB" id="A0A2S6HER0"/>
<keyword evidence="1" id="KW-0472">Membrane</keyword>
<dbReference type="PANTHER" id="PTHR40547">
    <property type="entry name" value="SLL0298 PROTEIN"/>
    <property type="match status" value="1"/>
</dbReference>
<dbReference type="Proteomes" id="UP000240010">
    <property type="component" value="Unassembled WGS sequence"/>
</dbReference>
<keyword evidence="1" id="KW-0812">Transmembrane</keyword>
<sequence length="190" mass="21685">MPKKLIQKLIDKFIPDPEVIKQHKSLQFLGDKLHEPNLWHLNRRSIALAFAVGLFCAWIPAPAQMVFAAMGAIYYRANIPISVALVWITNPITMPPLYYFAYEVGLSFLNQPTSADESEFSLSNIFSSLGDVWQPFLVGCLIMGIVSSAAGYFGIHYYWQYHVNKKWAERKEKRLAAQESQSEDIKNELD</sequence>
<evidence type="ECO:0000259" key="2">
    <source>
        <dbReference type="Pfam" id="PF09835"/>
    </source>
</evidence>
<proteinExistence type="predicted"/>
<comment type="caution">
    <text evidence="3">The sequence shown here is derived from an EMBL/GenBank/DDBJ whole genome shotgun (WGS) entry which is preliminary data.</text>
</comment>
<feature type="transmembrane region" description="Helical" evidence="1">
    <location>
        <begin position="79"/>
        <end position="101"/>
    </location>
</feature>
<feature type="domain" description="DUF2062" evidence="2">
    <location>
        <begin position="27"/>
        <end position="167"/>
    </location>
</feature>
<gene>
    <name evidence="3" type="ORF">B0F87_10413</name>
</gene>
<protein>
    <recommendedName>
        <fullName evidence="2">DUF2062 domain-containing protein</fullName>
    </recommendedName>
</protein>
<dbReference type="EMBL" id="PTIZ01000004">
    <property type="protein sequence ID" value="PPK75926.1"/>
    <property type="molecule type" value="Genomic_DNA"/>
</dbReference>
<dbReference type="InterPro" id="IPR018639">
    <property type="entry name" value="DUF2062"/>
</dbReference>
<accession>A0A2S6HER0</accession>
<name>A0A2S6HER0_9GAMM</name>
<organism evidence="3 4">
    <name type="scientific">Methylobacter tundripaludum</name>
    <dbReference type="NCBI Taxonomy" id="173365"/>
    <lineage>
        <taxon>Bacteria</taxon>
        <taxon>Pseudomonadati</taxon>
        <taxon>Pseudomonadota</taxon>
        <taxon>Gammaproteobacteria</taxon>
        <taxon>Methylococcales</taxon>
        <taxon>Methylococcaceae</taxon>
        <taxon>Methylobacter</taxon>
    </lineage>
</organism>
<reference evidence="3 4" key="1">
    <citation type="submission" date="2018-02" db="EMBL/GenBank/DDBJ databases">
        <title>Subsurface microbial communities from deep shales in Ohio and West Virginia, USA.</title>
        <authorList>
            <person name="Wrighton K."/>
        </authorList>
    </citation>
    <scope>NUCLEOTIDE SEQUENCE [LARGE SCALE GENOMIC DNA]</scope>
    <source>
        <strain evidence="3 4">OWC-DMM</strain>
    </source>
</reference>
<keyword evidence="1" id="KW-1133">Transmembrane helix</keyword>
<evidence type="ECO:0000256" key="1">
    <source>
        <dbReference type="SAM" id="Phobius"/>
    </source>
</evidence>
<evidence type="ECO:0000313" key="4">
    <source>
        <dbReference type="Proteomes" id="UP000240010"/>
    </source>
</evidence>
<dbReference type="Pfam" id="PF09835">
    <property type="entry name" value="DUF2062"/>
    <property type="match status" value="1"/>
</dbReference>
<feature type="transmembrane region" description="Helical" evidence="1">
    <location>
        <begin position="46"/>
        <end position="67"/>
    </location>
</feature>